<keyword evidence="2" id="KW-1185">Reference proteome</keyword>
<protein>
    <submittedName>
        <fullName evidence="1">CZB domain-containing protein</fullName>
    </submittedName>
</protein>
<reference evidence="1 2" key="1">
    <citation type="submission" date="2023-03" db="EMBL/GenBank/DDBJ databases">
        <title>Diaphorobacter basophil sp. nov., isolated from a sewage-treatment plant.</title>
        <authorList>
            <person name="Yang K."/>
        </authorList>
    </citation>
    <scope>NUCLEOTIDE SEQUENCE [LARGE SCALE GENOMIC DNA]</scope>
    <source>
        <strain evidence="1 2">Y-1</strain>
    </source>
</reference>
<sequence length="169" mass="19201">MGFFSRLFQPRPDGLQTHSDWSRLPDTDASELVLFDDEASKLMAQFDIDAAIVTHERWLPWLGEVLQGARDERLRPEVVADDGCSELGQWLHGSGRTALGHYPAFDMLLRRHRYFHQQAAALITHAEAGDILMAQQAHKACQHASRQVVLLLKELQKGLLRTRRPVLGR</sequence>
<proteinExistence type="predicted"/>
<gene>
    <name evidence="1" type="ORF">P4826_16415</name>
</gene>
<organism evidence="1 2">
    <name type="scientific">Diaphorobacter limosus</name>
    <dbReference type="NCBI Taxonomy" id="3036128"/>
    <lineage>
        <taxon>Bacteria</taxon>
        <taxon>Pseudomonadati</taxon>
        <taxon>Pseudomonadota</taxon>
        <taxon>Betaproteobacteria</taxon>
        <taxon>Burkholderiales</taxon>
        <taxon>Comamonadaceae</taxon>
        <taxon>Diaphorobacter</taxon>
    </lineage>
</organism>
<accession>A0ABZ0J163</accession>
<dbReference type="Proteomes" id="UP001303211">
    <property type="component" value="Chromosome"/>
</dbReference>
<dbReference type="EMBL" id="CP136921">
    <property type="protein sequence ID" value="WOO31965.1"/>
    <property type="molecule type" value="Genomic_DNA"/>
</dbReference>
<dbReference type="Gene3D" id="1.20.120.30">
    <property type="entry name" value="Aspartate receptor, ligand-binding domain"/>
    <property type="match status" value="1"/>
</dbReference>
<name>A0ABZ0J163_9BURK</name>
<evidence type="ECO:0000313" key="1">
    <source>
        <dbReference type="EMBL" id="WOO31965.1"/>
    </source>
</evidence>
<dbReference type="RefSeq" id="WP_317701434.1">
    <property type="nucleotide sequence ID" value="NZ_CP136921.1"/>
</dbReference>
<evidence type="ECO:0000313" key="2">
    <source>
        <dbReference type="Proteomes" id="UP001303211"/>
    </source>
</evidence>